<dbReference type="PANTHER" id="PTHR33387">
    <property type="entry name" value="RMLC-LIKE JELLY ROLL FOLD PROTEIN"/>
    <property type="match status" value="1"/>
</dbReference>
<dbReference type="EMBL" id="BONX01000046">
    <property type="protein sequence ID" value="GIG99610.1"/>
    <property type="molecule type" value="Genomic_DNA"/>
</dbReference>
<dbReference type="SUPFAM" id="SSF51182">
    <property type="entry name" value="RmlC-like cupins"/>
    <property type="match status" value="1"/>
</dbReference>
<dbReference type="PANTHER" id="PTHR33387:SF3">
    <property type="entry name" value="DUF985 DOMAIN-CONTAINING PROTEIN"/>
    <property type="match status" value="1"/>
</dbReference>
<protein>
    <submittedName>
        <fullName evidence="2">Cupin</fullName>
    </submittedName>
</protein>
<dbReference type="Gene3D" id="2.60.120.10">
    <property type="entry name" value="Jelly Rolls"/>
    <property type="match status" value="1"/>
</dbReference>
<accession>A0ABQ4EY71</accession>
<dbReference type="InterPro" id="IPR011051">
    <property type="entry name" value="RmlC_Cupin_sf"/>
</dbReference>
<proteinExistence type="predicted"/>
<reference evidence="2 3" key="1">
    <citation type="submission" date="2021-01" db="EMBL/GenBank/DDBJ databases">
        <title>Whole genome shotgun sequence of Plantactinospora mayteni NBRC 109088.</title>
        <authorList>
            <person name="Komaki H."/>
            <person name="Tamura T."/>
        </authorList>
    </citation>
    <scope>NUCLEOTIDE SEQUENCE [LARGE SCALE GENOMIC DNA]</scope>
    <source>
        <strain evidence="2 3">NBRC 109088</strain>
    </source>
</reference>
<dbReference type="Proteomes" id="UP000621500">
    <property type="component" value="Unassembled WGS sequence"/>
</dbReference>
<evidence type="ECO:0000313" key="3">
    <source>
        <dbReference type="Proteomes" id="UP000621500"/>
    </source>
</evidence>
<dbReference type="InterPro" id="IPR009327">
    <property type="entry name" value="Cupin_DUF985"/>
</dbReference>
<dbReference type="InterPro" id="IPR014710">
    <property type="entry name" value="RmlC-like_jellyroll"/>
</dbReference>
<dbReference type="InterPro" id="IPR039935">
    <property type="entry name" value="YML079W-like"/>
</dbReference>
<gene>
    <name evidence="2" type="ORF">Pma05_61830</name>
</gene>
<dbReference type="Pfam" id="PF06172">
    <property type="entry name" value="Cupin_5"/>
    <property type="match status" value="1"/>
</dbReference>
<dbReference type="RefSeq" id="WP_203860984.1">
    <property type="nucleotide sequence ID" value="NZ_BAAAZQ010000001.1"/>
</dbReference>
<organism evidence="2 3">
    <name type="scientific">Plantactinospora mayteni</name>
    <dbReference type="NCBI Taxonomy" id="566021"/>
    <lineage>
        <taxon>Bacteria</taxon>
        <taxon>Bacillati</taxon>
        <taxon>Actinomycetota</taxon>
        <taxon>Actinomycetes</taxon>
        <taxon>Micromonosporales</taxon>
        <taxon>Micromonosporaceae</taxon>
        <taxon>Plantactinospora</taxon>
    </lineage>
</organism>
<evidence type="ECO:0000259" key="1">
    <source>
        <dbReference type="Pfam" id="PF06172"/>
    </source>
</evidence>
<sequence length="146" mass="15950">MTTPHRPPLAEQLDLAPHPEGGWFRETWRSAHAFTPDGYSGPRAAATAIYFLLHPGERSRWHVVRSDELWLWHSGGPLRLWLGGAAEVPAEEPTELRLGPDLPAGERPQVVIPGGVWQSAEPAGDQSVLVSCVVAPGFDFADFQLA</sequence>
<name>A0ABQ4EY71_9ACTN</name>
<evidence type="ECO:0000313" key="2">
    <source>
        <dbReference type="EMBL" id="GIG99610.1"/>
    </source>
</evidence>
<dbReference type="CDD" id="cd06121">
    <property type="entry name" value="cupin_YML079wp"/>
    <property type="match status" value="1"/>
</dbReference>
<feature type="domain" description="DUF985" evidence="1">
    <location>
        <begin position="10"/>
        <end position="146"/>
    </location>
</feature>
<keyword evidence="3" id="KW-1185">Reference proteome</keyword>
<comment type="caution">
    <text evidence="2">The sequence shown here is derived from an EMBL/GenBank/DDBJ whole genome shotgun (WGS) entry which is preliminary data.</text>
</comment>